<evidence type="ECO:0000256" key="1">
    <source>
        <dbReference type="SAM" id="SignalP"/>
    </source>
</evidence>
<dbReference type="HOGENOM" id="CLU_3125776_0_0_1"/>
<gene>
    <name evidence="2" type="ORF">GLOINDRAFT_36410</name>
</gene>
<feature type="chain" id="PRO_5004689047" evidence="1">
    <location>
        <begin position="19"/>
        <end position="50"/>
    </location>
</feature>
<protein>
    <submittedName>
        <fullName evidence="2">Uncharacterized protein</fullName>
    </submittedName>
</protein>
<evidence type="ECO:0000313" key="2">
    <source>
        <dbReference type="EMBL" id="ESA04819.1"/>
    </source>
</evidence>
<reference evidence="2" key="1">
    <citation type="submission" date="2013-07" db="EMBL/GenBank/DDBJ databases">
        <title>The genome of an arbuscular mycorrhizal fungus provides insights into the evolution of the oldest plant symbiosis.</title>
        <authorList>
            <consortium name="DOE Joint Genome Institute"/>
            <person name="Tisserant E."/>
            <person name="Malbreil M."/>
            <person name="Kuo A."/>
            <person name="Kohler A."/>
            <person name="Symeonidi A."/>
            <person name="Balestrini R."/>
            <person name="Charron P."/>
            <person name="Duensing N."/>
            <person name="Frei-dit-Frey N."/>
            <person name="Gianinazzi-Pearson V."/>
            <person name="Gilbert B."/>
            <person name="Handa Y."/>
            <person name="Hijri M."/>
            <person name="Kaul R."/>
            <person name="Kawaguchi M."/>
            <person name="Krajinski F."/>
            <person name="Lammers P."/>
            <person name="Lapierre D."/>
            <person name="Masclaux F.G."/>
            <person name="Murat C."/>
            <person name="Morin E."/>
            <person name="Ndikumana S."/>
            <person name="Pagni M."/>
            <person name="Petitpierre D."/>
            <person name="Requena N."/>
            <person name="Rosikiewicz P."/>
            <person name="Riley R."/>
            <person name="Saito K."/>
            <person name="San Clemente H."/>
            <person name="Shapiro H."/>
            <person name="van Tuinen D."/>
            <person name="Becard G."/>
            <person name="Bonfante P."/>
            <person name="Paszkowski U."/>
            <person name="Shachar-Hill Y."/>
            <person name="Young J.P."/>
            <person name="Sanders I.R."/>
            <person name="Henrissat B."/>
            <person name="Rensing S.A."/>
            <person name="Grigoriev I.V."/>
            <person name="Corradi N."/>
            <person name="Roux C."/>
            <person name="Martin F."/>
        </authorList>
    </citation>
    <scope>NUCLEOTIDE SEQUENCE</scope>
    <source>
        <strain evidence="2">DAOM 197198</strain>
    </source>
</reference>
<keyword evidence="1" id="KW-0732">Signal</keyword>
<proteinExistence type="predicted"/>
<dbReference type="AlphaFoldDB" id="U9T9G1"/>
<dbReference type="EMBL" id="KI293952">
    <property type="protein sequence ID" value="ESA04819.1"/>
    <property type="molecule type" value="Genomic_DNA"/>
</dbReference>
<name>U9T9G1_RHIID</name>
<organism evidence="2">
    <name type="scientific">Rhizophagus irregularis (strain DAOM 181602 / DAOM 197198 / MUCL 43194)</name>
    <name type="common">Arbuscular mycorrhizal fungus</name>
    <name type="synonym">Glomus intraradices</name>
    <dbReference type="NCBI Taxonomy" id="747089"/>
    <lineage>
        <taxon>Eukaryota</taxon>
        <taxon>Fungi</taxon>
        <taxon>Fungi incertae sedis</taxon>
        <taxon>Mucoromycota</taxon>
        <taxon>Glomeromycotina</taxon>
        <taxon>Glomeromycetes</taxon>
        <taxon>Glomerales</taxon>
        <taxon>Glomeraceae</taxon>
        <taxon>Rhizophagus</taxon>
    </lineage>
</organism>
<accession>U9T9G1</accession>
<sequence>MASISLVVFLEMFLSSYTKLHTTFTNNEKDNDVIEALHTLEILKNRNMKF</sequence>
<feature type="signal peptide" evidence="1">
    <location>
        <begin position="1"/>
        <end position="18"/>
    </location>
</feature>